<feature type="compositionally biased region" description="Polar residues" evidence="1">
    <location>
        <begin position="104"/>
        <end position="114"/>
    </location>
</feature>
<dbReference type="Gene3D" id="1.25.40.10">
    <property type="entry name" value="Tetratricopeptide repeat domain"/>
    <property type="match status" value="1"/>
</dbReference>
<gene>
    <name evidence="3" type="ORF">G2W53_022804</name>
</gene>
<feature type="compositionally biased region" description="Gly residues" evidence="1">
    <location>
        <begin position="154"/>
        <end position="164"/>
    </location>
</feature>
<proteinExistence type="predicted"/>
<keyword evidence="2" id="KW-0472">Membrane</keyword>
<keyword evidence="4" id="KW-1185">Reference proteome</keyword>
<feature type="compositionally biased region" description="Basic and acidic residues" evidence="1">
    <location>
        <begin position="76"/>
        <end position="93"/>
    </location>
</feature>
<dbReference type="OrthoDB" id="206869at2759"/>
<feature type="compositionally biased region" description="Basic and acidic residues" evidence="1">
    <location>
        <begin position="137"/>
        <end position="149"/>
    </location>
</feature>
<dbReference type="InterPro" id="IPR011990">
    <property type="entry name" value="TPR-like_helical_dom_sf"/>
</dbReference>
<evidence type="ECO:0000313" key="3">
    <source>
        <dbReference type="EMBL" id="KAF7824660.1"/>
    </source>
</evidence>
<dbReference type="PANTHER" id="PTHR35482:SF1">
    <property type="entry name" value="CYTOCHROME C OXIDASE SUBUNIT"/>
    <property type="match status" value="1"/>
</dbReference>
<dbReference type="AlphaFoldDB" id="A0A834WIL7"/>
<evidence type="ECO:0000256" key="1">
    <source>
        <dbReference type="SAM" id="MobiDB-lite"/>
    </source>
</evidence>
<feature type="region of interest" description="Disordered" evidence="1">
    <location>
        <begin position="137"/>
        <end position="179"/>
    </location>
</feature>
<keyword evidence="2" id="KW-0812">Transmembrane</keyword>
<name>A0A834WIL7_9FABA</name>
<evidence type="ECO:0000313" key="4">
    <source>
        <dbReference type="Proteomes" id="UP000634136"/>
    </source>
</evidence>
<feature type="region of interest" description="Disordered" evidence="1">
    <location>
        <begin position="47"/>
        <end position="118"/>
    </location>
</feature>
<dbReference type="PANTHER" id="PTHR35482">
    <property type="entry name" value="CYTOCHROME C OXIDASE SUBUNIT"/>
    <property type="match status" value="1"/>
</dbReference>
<feature type="transmembrane region" description="Helical" evidence="2">
    <location>
        <begin position="453"/>
        <end position="472"/>
    </location>
</feature>
<keyword evidence="2" id="KW-1133">Transmembrane helix</keyword>
<comment type="caution">
    <text evidence="3">The sequence shown here is derived from an EMBL/GenBank/DDBJ whole genome shotgun (WGS) entry which is preliminary data.</text>
</comment>
<sequence>MASLHPPWLSSLHIISPTKPSLLSSTTLPTIVPSPFKQIKFSCALNPNNADSSEPTPEPPPAPIDPVKLAFSKAKAYRESIKSKSDSGIEQKDGPSSVEKGNENDGTSLGQNVGDSGKKEVPMAVKMAMEKAKKYRENKGVVVGSDDKSSGGSETLGGLQGGSEGSSRNDTVDSNVGKKGQLSVSRMDFMGLEFADKKQTRGLPPGLVPISDPFSSSNLPEVELIVGDTSNFDAATTASKPEQNEEDESELYKPKVSTWGVFPRPGNISKTFGGGRTIRPGEVLETVEEKAAKEARTKELIAAYKKKIGLNIDAKLKSECEEALKDGDSLMNAGKLQEALPYYERVMDKLAFQSELHGLAALQWSICQDSLSRPNEARQMYEKLQSHPNPKVSKKARQFVFSFQAMEMMKVTTGSPFYFKNTGYQNYFDAFIENKSNYPLEEVEVQENAMNQILPYVVFLISPIFVVLLIALQKRI</sequence>
<reference evidence="3" key="1">
    <citation type="submission" date="2020-09" db="EMBL/GenBank/DDBJ databases">
        <title>Genome-Enabled Discovery of Anthraquinone Biosynthesis in Senna tora.</title>
        <authorList>
            <person name="Kang S.-H."/>
            <person name="Pandey R.P."/>
            <person name="Lee C.-M."/>
            <person name="Sim J.-S."/>
            <person name="Jeong J.-T."/>
            <person name="Choi B.-S."/>
            <person name="Jung M."/>
            <person name="Ginzburg D."/>
            <person name="Zhao K."/>
            <person name="Won S.Y."/>
            <person name="Oh T.-J."/>
            <person name="Yu Y."/>
            <person name="Kim N.-H."/>
            <person name="Lee O.R."/>
            <person name="Lee T.-H."/>
            <person name="Bashyal P."/>
            <person name="Kim T.-S."/>
            <person name="Lee W.-H."/>
            <person name="Kawkins C."/>
            <person name="Kim C.-K."/>
            <person name="Kim J.S."/>
            <person name="Ahn B.O."/>
            <person name="Rhee S.Y."/>
            <person name="Sohng J.K."/>
        </authorList>
    </citation>
    <scope>NUCLEOTIDE SEQUENCE</scope>
    <source>
        <tissue evidence="3">Leaf</tissue>
    </source>
</reference>
<protein>
    <submittedName>
        <fullName evidence="3">Cytochrome b5</fullName>
    </submittedName>
</protein>
<dbReference type="EMBL" id="JAAIUW010000007">
    <property type="protein sequence ID" value="KAF7824660.1"/>
    <property type="molecule type" value="Genomic_DNA"/>
</dbReference>
<organism evidence="3 4">
    <name type="scientific">Senna tora</name>
    <dbReference type="NCBI Taxonomy" id="362788"/>
    <lineage>
        <taxon>Eukaryota</taxon>
        <taxon>Viridiplantae</taxon>
        <taxon>Streptophyta</taxon>
        <taxon>Embryophyta</taxon>
        <taxon>Tracheophyta</taxon>
        <taxon>Spermatophyta</taxon>
        <taxon>Magnoliopsida</taxon>
        <taxon>eudicotyledons</taxon>
        <taxon>Gunneridae</taxon>
        <taxon>Pentapetalae</taxon>
        <taxon>rosids</taxon>
        <taxon>fabids</taxon>
        <taxon>Fabales</taxon>
        <taxon>Fabaceae</taxon>
        <taxon>Caesalpinioideae</taxon>
        <taxon>Cassia clade</taxon>
        <taxon>Senna</taxon>
    </lineage>
</organism>
<evidence type="ECO:0000256" key="2">
    <source>
        <dbReference type="SAM" id="Phobius"/>
    </source>
</evidence>
<dbReference type="Proteomes" id="UP000634136">
    <property type="component" value="Unassembled WGS sequence"/>
</dbReference>
<accession>A0A834WIL7</accession>